<evidence type="ECO:0000313" key="2">
    <source>
        <dbReference type="Proteomes" id="UP000639772"/>
    </source>
</evidence>
<organism evidence="1 2">
    <name type="scientific">Vanilla planifolia</name>
    <name type="common">Vanilla</name>
    <dbReference type="NCBI Taxonomy" id="51239"/>
    <lineage>
        <taxon>Eukaryota</taxon>
        <taxon>Viridiplantae</taxon>
        <taxon>Streptophyta</taxon>
        <taxon>Embryophyta</taxon>
        <taxon>Tracheophyta</taxon>
        <taxon>Spermatophyta</taxon>
        <taxon>Magnoliopsida</taxon>
        <taxon>Liliopsida</taxon>
        <taxon>Asparagales</taxon>
        <taxon>Orchidaceae</taxon>
        <taxon>Vanilloideae</taxon>
        <taxon>Vanilleae</taxon>
        <taxon>Vanilla</taxon>
    </lineage>
</organism>
<dbReference type="OrthoDB" id="10256706at2759"/>
<dbReference type="InterPro" id="IPR012349">
    <property type="entry name" value="Split_barrel_FMN-bd"/>
</dbReference>
<dbReference type="Gene3D" id="3.20.180.10">
    <property type="entry name" value="PNP-oxidase-like"/>
    <property type="match status" value="1"/>
</dbReference>
<reference evidence="1 2" key="1">
    <citation type="journal article" date="2020" name="Nat. Food">
        <title>A phased Vanilla planifolia genome enables genetic improvement of flavour and production.</title>
        <authorList>
            <person name="Hasing T."/>
            <person name="Tang H."/>
            <person name="Brym M."/>
            <person name="Khazi F."/>
            <person name="Huang T."/>
            <person name="Chambers A.H."/>
        </authorList>
    </citation>
    <scope>NUCLEOTIDE SEQUENCE [LARGE SCALE GENOMIC DNA]</scope>
    <source>
        <tissue evidence="1">Leaf</tissue>
    </source>
</reference>
<accession>A0A835VLD3</accession>
<dbReference type="InterPro" id="IPR037119">
    <property type="entry name" value="Haem_oxidase_HugZ-like_sf"/>
</dbReference>
<name>A0A835VLD3_VANPL</name>
<proteinExistence type="predicted"/>
<dbReference type="PANTHER" id="PTHR37375">
    <property type="entry name" value="EXPRESSED PROTEIN"/>
    <property type="match status" value="1"/>
</dbReference>
<dbReference type="PANTHER" id="PTHR37375:SF1">
    <property type="entry name" value="DUF2470 DOMAIN-CONTAINING PROTEIN"/>
    <property type="match status" value="1"/>
</dbReference>
<dbReference type="AlphaFoldDB" id="A0A835VLD3"/>
<protein>
    <submittedName>
        <fullName evidence="1">Uncharacterized protein</fullName>
    </submittedName>
</protein>
<gene>
    <name evidence="1" type="ORF">HPP92_001427</name>
</gene>
<dbReference type="Proteomes" id="UP000639772">
    <property type="component" value="Chromosome 1"/>
</dbReference>
<dbReference type="SUPFAM" id="SSF50475">
    <property type="entry name" value="FMN-binding split barrel"/>
    <property type="match status" value="1"/>
</dbReference>
<dbReference type="EMBL" id="JADCNM010000001">
    <property type="protein sequence ID" value="KAG0501355.1"/>
    <property type="molecule type" value="Genomic_DNA"/>
</dbReference>
<sequence>MNRFFSFSRTRHTNRQQHRVRKQCFCYALPFNFDRATAISAAGISLNTRGAYLNKYMKGKLVTLTFAKRCKNILAANCQAHLNTIKVDAMGSKGDIHTSKVHYLFNKGKPYIWVREGDLHNMNVIIDERGSLSVSAVAPNSLLRLLRSMGKFPARVALAGDVIPLKDSKVQDLTEWLREHLLKEQNYANHSSYAVSAILSSANLGCKSRSEIFQEIVDQSSNYVAHKFNIRSCTYVDGSAHTHELEMEDVEAPKAGHLFPFAEKLIDGVNQSQARRRALILFCLEYYDTHARDAVMLSIDHCGFDVLAKVPESMASIGESSRYTWKEFRFTFKEEATDVEAFCRLLVGLEEEVLQSVRSYSGLA</sequence>
<comment type="caution">
    <text evidence="1">The sequence shown here is derived from an EMBL/GenBank/DDBJ whole genome shotgun (WGS) entry which is preliminary data.</text>
</comment>
<dbReference type="Gene3D" id="2.30.110.10">
    <property type="entry name" value="Electron Transport, Fmn-binding Protein, Chain A"/>
    <property type="match status" value="1"/>
</dbReference>
<evidence type="ECO:0000313" key="1">
    <source>
        <dbReference type="EMBL" id="KAG0501355.1"/>
    </source>
</evidence>